<organism evidence="3 4">
    <name type="scientific">Iris pallida</name>
    <name type="common">Sweet iris</name>
    <dbReference type="NCBI Taxonomy" id="29817"/>
    <lineage>
        <taxon>Eukaryota</taxon>
        <taxon>Viridiplantae</taxon>
        <taxon>Streptophyta</taxon>
        <taxon>Embryophyta</taxon>
        <taxon>Tracheophyta</taxon>
        <taxon>Spermatophyta</taxon>
        <taxon>Magnoliopsida</taxon>
        <taxon>Liliopsida</taxon>
        <taxon>Asparagales</taxon>
        <taxon>Iridaceae</taxon>
        <taxon>Iridoideae</taxon>
        <taxon>Irideae</taxon>
        <taxon>Iris</taxon>
    </lineage>
</organism>
<dbReference type="InterPro" id="IPR006580">
    <property type="entry name" value="Znf_TTF"/>
</dbReference>
<name>A0AAX6FGP6_IRIPA</name>
<gene>
    <name evidence="3" type="ORF">M6B38_135535</name>
</gene>
<dbReference type="InterPro" id="IPR055298">
    <property type="entry name" value="AtLOH3-like"/>
</dbReference>
<evidence type="ECO:0000313" key="3">
    <source>
        <dbReference type="EMBL" id="KAJ6815161.1"/>
    </source>
</evidence>
<proteinExistence type="predicted"/>
<dbReference type="InterPro" id="IPR025398">
    <property type="entry name" value="DUF4371"/>
</dbReference>
<dbReference type="InterPro" id="IPR008906">
    <property type="entry name" value="HATC_C_dom"/>
</dbReference>
<dbReference type="SUPFAM" id="SSF53098">
    <property type="entry name" value="Ribonuclease H-like"/>
    <property type="match status" value="1"/>
</dbReference>
<feature type="compositionally biased region" description="Pro residues" evidence="1">
    <location>
        <begin position="49"/>
        <end position="70"/>
    </location>
</feature>
<feature type="region of interest" description="Disordered" evidence="1">
    <location>
        <begin position="41"/>
        <end position="75"/>
    </location>
</feature>
<accession>A0AAX6FGP6</accession>
<comment type="caution">
    <text evidence="3">The sequence shown here is derived from an EMBL/GenBank/DDBJ whole genome shotgun (WGS) entry which is preliminary data.</text>
</comment>
<evidence type="ECO:0000313" key="4">
    <source>
        <dbReference type="Proteomes" id="UP001140949"/>
    </source>
</evidence>
<dbReference type="AlphaFoldDB" id="A0AAX6FGP6"/>
<feature type="domain" description="TTF-type" evidence="2">
    <location>
        <begin position="134"/>
        <end position="235"/>
    </location>
</feature>
<dbReference type="EMBL" id="JANAVB010029217">
    <property type="protein sequence ID" value="KAJ6815161.1"/>
    <property type="molecule type" value="Genomic_DNA"/>
</dbReference>
<sequence>MRKIDHFFKRKRASCSQDDYDADAPTFLPLAADLAATSNIEALISENPSPEPPLPSENPPGGPGPPPIPSGPSTFQKIESNEIDISSLERDPGLRKQICDYHVNERDQIRRAYIRFGPYQPIQNSYPKSGPEHHRRSFQSTWFKVFPSWLEYSPSMDAAFCLPCFLFNNPSSSRYSGKNAFTVGGFDNWKKVKDGKNCAFLNHEGKHVNSIHNLAERSCEDLMNQSQHIQRVVGNFTSEQIKNNQFRLKVSIDIVRWLTFQGCAFRGRDESLTSINRGNFLEMLSFLCSYNEKVADVVGKAPKNASYTSSMIQKEILHVYSIRVKNAIREEIGDGKYCVIVDEARDESKREQMSIVLRFVDGDGFVRERFFGLVHVSDTKALTLKHALYSALSYHNLDIQNIRGQGYDGASNMRGEFNGLQSLILGDCLYAYYVHCFAHRLQLALVASSKEVVFINQFFVKLVSIVNIVGASCKRHDQLQAAQASDIAYMISIDELESGRGLNQIGTLQRAGDTRWSSHLRSISSLIKLFSATCQVLLTIIDDNGATSTQKGDADTAYETLISFEFVFTLHLMKSIMERTDLLCQALQRQDQDIVNAVQLVSSTKALLQKFRDDKWNDLLVEVKSFCEARNIDVPNMSARYVARKGRARHPPDNITIEQHYRRNFFYEAIDSQLQELNDRFSEHAMELLILSSAINPQDSSRSFRVDDICLLVDKFYPHDFSEFDKMQLRIQLQHYEHNVVLHLEYKKLPSILELCQWLVRTKRSTTYHLVYRVITLVLTLPISTATTERSFSAMNIVKTRLRNKMNDEFLEDSLIVNIEKEIAKTISTTTLMEDFRDLKERRVPL</sequence>
<dbReference type="InterPro" id="IPR012337">
    <property type="entry name" value="RNaseH-like_sf"/>
</dbReference>
<dbReference type="GO" id="GO:0046983">
    <property type="term" value="F:protein dimerization activity"/>
    <property type="evidence" value="ECO:0007669"/>
    <property type="project" value="InterPro"/>
</dbReference>
<dbReference type="Proteomes" id="UP001140949">
    <property type="component" value="Unassembled WGS sequence"/>
</dbReference>
<dbReference type="Pfam" id="PF05699">
    <property type="entry name" value="Dimer_Tnp_hAT"/>
    <property type="match status" value="1"/>
</dbReference>
<dbReference type="PANTHER" id="PTHR11697:SF231">
    <property type="entry name" value="TTF-TYPE DOMAIN-CONTAINING PROTEIN"/>
    <property type="match status" value="1"/>
</dbReference>
<dbReference type="PANTHER" id="PTHR11697">
    <property type="entry name" value="GENERAL TRANSCRIPTION FACTOR 2-RELATED ZINC FINGER PROTEIN"/>
    <property type="match status" value="1"/>
</dbReference>
<reference evidence="3" key="2">
    <citation type="submission" date="2023-04" db="EMBL/GenBank/DDBJ databases">
        <authorList>
            <person name="Bruccoleri R.E."/>
            <person name="Oakeley E.J."/>
            <person name="Faust A.-M."/>
            <person name="Dessus-Babus S."/>
            <person name="Altorfer M."/>
            <person name="Burckhardt D."/>
            <person name="Oertli M."/>
            <person name="Naumann U."/>
            <person name="Petersen F."/>
            <person name="Wong J."/>
        </authorList>
    </citation>
    <scope>NUCLEOTIDE SEQUENCE</scope>
    <source>
        <strain evidence="3">GSM-AAB239-AS_SAM_17_03QT</strain>
        <tissue evidence="3">Leaf</tissue>
    </source>
</reference>
<evidence type="ECO:0000256" key="1">
    <source>
        <dbReference type="SAM" id="MobiDB-lite"/>
    </source>
</evidence>
<dbReference type="Pfam" id="PF14291">
    <property type="entry name" value="DUF4371"/>
    <property type="match status" value="1"/>
</dbReference>
<keyword evidence="4" id="KW-1185">Reference proteome</keyword>
<protein>
    <submittedName>
        <fullName evidence="3">Zinc finger MYM-type protein 1-like</fullName>
    </submittedName>
</protein>
<reference evidence="3" key="1">
    <citation type="journal article" date="2023" name="GigaByte">
        <title>Genome assembly of the bearded iris, Iris pallida Lam.</title>
        <authorList>
            <person name="Bruccoleri R.E."/>
            <person name="Oakeley E.J."/>
            <person name="Faust A.M.E."/>
            <person name="Altorfer M."/>
            <person name="Dessus-Babus S."/>
            <person name="Burckhardt D."/>
            <person name="Oertli M."/>
            <person name="Naumann U."/>
            <person name="Petersen F."/>
            <person name="Wong J."/>
        </authorList>
    </citation>
    <scope>NUCLEOTIDE SEQUENCE</scope>
    <source>
        <strain evidence="3">GSM-AAB239-AS_SAM_17_03QT</strain>
    </source>
</reference>
<evidence type="ECO:0000259" key="2">
    <source>
        <dbReference type="SMART" id="SM00597"/>
    </source>
</evidence>
<dbReference type="SMART" id="SM00597">
    <property type="entry name" value="ZnF_TTF"/>
    <property type="match status" value="1"/>
</dbReference>